<feature type="compositionally biased region" description="Basic and acidic residues" evidence="1">
    <location>
        <begin position="1321"/>
        <end position="1339"/>
    </location>
</feature>
<dbReference type="Gene3D" id="2.60.40.10">
    <property type="entry name" value="Immunoglobulins"/>
    <property type="match status" value="1"/>
</dbReference>
<feature type="domain" description="Calcineurin-like phosphoesterase" evidence="3">
    <location>
        <begin position="748"/>
        <end position="923"/>
    </location>
</feature>
<dbReference type="InterPro" id="IPR029052">
    <property type="entry name" value="Metallo-depent_PP-like"/>
</dbReference>
<dbReference type="InterPro" id="IPR013783">
    <property type="entry name" value="Ig-like_fold"/>
</dbReference>
<dbReference type="GO" id="GO:0016787">
    <property type="term" value="F:hydrolase activity"/>
    <property type="evidence" value="ECO:0007669"/>
    <property type="project" value="InterPro"/>
</dbReference>
<dbReference type="InterPro" id="IPR008160">
    <property type="entry name" value="Collagen"/>
</dbReference>
<feature type="chain" id="PRO_5032934414" evidence="2">
    <location>
        <begin position="35"/>
        <end position="1428"/>
    </location>
</feature>
<dbReference type="GO" id="GO:0005975">
    <property type="term" value="P:carbohydrate metabolic process"/>
    <property type="evidence" value="ECO:0007669"/>
    <property type="project" value="UniProtKB-ARBA"/>
</dbReference>
<dbReference type="InterPro" id="IPR018711">
    <property type="entry name" value="NAGPA"/>
</dbReference>
<dbReference type="RefSeq" id="WP_183339104.1">
    <property type="nucleotide sequence ID" value="NZ_JACHNU010000001.1"/>
</dbReference>
<protein>
    <submittedName>
        <fullName evidence="5">Uncharacterized protein</fullName>
    </submittedName>
</protein>
<organism evidence="5 6">
    <name type="scientific">Conexibacter arvalis</name>
    <dbReference type="NCBI Taxonomy" id="912552"/>
    <lineage>
        <taxon>Bacteria</taxon>
        <taxon>Bacillati</taxon>
        <taxon>Actinomycetota</taxon>
        <taxon>Thermoleophilia</taxon>
        <taxon>Solirubrobacterales</taxon>
        <taxon>Conexibacteraceae</taxon>
        <taxon>Conexibacter</taxon>
    </lineage>
</organism>
<accession>A0A840I9B6</accession>
<dbReference type="SUPFAM" id="SSF56300">
    <property type="entry name" value="Metallo-dependent phosphatases"/>
    <property type="match status" value="1"/>
</dbReference>
<name>A0A840I9B6_9ACTN</name>
<dbReference type="InterPro" id="IPR004843">
    <property type="entry name" value="Calcineurin-like_PHP"/>
</dbReference>
<evidence type="ECO:0000256" key="1">
    <source>
        <dbReference type="SAM" id="MobiDB-lite"/>
    </source>
</evidence>
<dbReference type="Pfam" id="PF09992">
    <property type="entry name" value="NAGPA"/>
    <property type="match status" value="1"/>
</dbReference>
<evidence type="ECO:0000313" key="5">
    <source>
        <dbReference type="EMBL" id="MBB4661162.1"/>
    </source>
</evidence>
<dbReference type="Gene3D" id="3.60.21.10">
    <property type="match status" value="1"/>
</dbReference>
<keyword evidence="2" id="KW-0732">Signal</keyword>
<proteinExistence type="predicted"/>
<feature type="compositionally biased region" description="Low complexity" evidence="1">
    <location>
        <begin position="1287"/>
        <end position="1320"/>
    </location>
</feature>
<dbReference type="Pfam" id="PF01391">
    <property type="entry name" value="Collagen"/>
    <property type="match status" value="1"/>
</dbReference>
<sequence>MTSSSTLRKRRWSSLPATLAAAALIAALPPAADAAGLHLIDETEQLGPGIELRHLKTLEPGGWYDHQIITARLGGPVSSDLLSGDKVTDRGPISIKADRAGAVAGVNGDFFDIDNSNAPAGAAVRGGELLKTSDRNAPRPQAGVTRDGIGQLVNMAVDAKATIKGETRQLISVNAANGGSTAADGMVAFTSNWGASRARPFAGVADVAEVLVVDGRVVSVRADGAGSDEIPENGFYLVGRDAAAAQIRDLQPGDEVTLDWQLTDEVARQLQFAVGGNEVLIRDGAVLPNLDQTIHPRTAIGFKDGGRTIMLMTSDGRQAPILGVTTQKVAEVLHEMGAETAINLDGGGSTTMVARHLGDSRVTVRNSPSDGYERHDPNGVGLFVAPGSGVAEELVVTPSGEQARIFPGLHRTLRVKAVDDHRTPVSVARGDVRWSVNEGSVDGGLLHAPENVFGHVRVKATTDTAQATVAVRVLGELSSLEIDRTRLAIAAPGAGNAVTVTVTGRDEEGYTAPVGAADLELDYDASVVSVQPSGDKLRVTPKAIGGTLLTISVGGEEVKLPISVGVETRTEYDFSDGGAASGRWITNGTGGRAKTLTDTPEGLRLEYQAARNMGFGARVAWDDSVPLAGQPLAVRIRVRSQEPVSLTYAVFRDPDNRAVTVYGPALRGGNQWETVEFTPPPSTRFPVRFSYFQAIETNVALQRDGVLTFAGIETDNPSEVEIPAAPPLKSDPLVSPDGELQGGEEEFTFAAISDVQFTHVNQEMVPVAIEALKRIRATDPDLIVLNGDIVDLGQKADIDLARTTLEAGGCELVELGSPSVPEPTADRTPCLYVPGNHESYIPGGQGTLDAFKAEFGRPYGYTDHKGTRFITLNSAYGTFRGSDFAQLPMLQEALESAASDASIDNVMVFAHHPTLDPRDTRDSQLGDRLEVRLVEKLLSDFRHDSGKGVAMVGSHASIMNVRREEGVPYIVLPSSGKAPYGTPDRGGITGWVRAGIDSDANAAEEWLSLDVRAFAQEIDLQAPATLEVGSAATLGGTLVQPSALRPGSRTVPLRYPLSLRWSGSDELAIGSGEEAVEAAREADKVAIVDPESGQLTALKTGTVAIAVEADSMREGDLAPIRAQKTIDVVAATGPGPKAWIGTPVFPDQAATTIGAGQPVTISNTGDEPLEIALARVDALEGPAGDFIVADDTCRAEIAPGAACTVLVRFAPSRENAVSTARLVFRSNTAERRHTVTVSARSTGLPRGEKGDQGIPGIPGADGPVGPQGPQGPAGEPGPQGPGGESGAQGPAGPQGPQGESGAPGPAGAKGDAGAPGAAGPKGDKGDRGERGAKGDRGPAGRDALVTCTVRNARVTCKVLYTSASAKKAKTRAKTKASLVRSGRTFATGRANAKGRVTRLKANRKLPRGRYTLRIGSGKRVAKVGVVVR</sequence>
<dbReference type="PANTHER" id="PTHR40446:SF2">
    <property type="entry name" value="N-ACETYLGLUCOSAMINE-1-PHOSPHODIESTER ALPHA-N-ACETYLGLUCOSAMINIDASE"/>
    <property type="match status" value="1"/>
</dbReference>
<dbReference type="Proteomes" id="UP000585272">
    <property type="component" value="Unassembled WGS sequence"/>
</dbReference>
<feature type="region of interest" description="Disordered" evidence="1">
    <location>
        <begin position="1233"/>
        <end position="1341"/>
    </location>
</feature>
<evidence type="ECO:0000259" key="3">
    <source>
        <dbReference type="Pfam" id="PF00149"/>
    </source>
</evidence>
<reference evidence="5 6" key="1">
    <citation type="submission" date="2020-08" db="EMBL/GenBank/DDBJ databases">
        <title>Genomic Encyclopedia of Archaeal and Bacterial Type Strains, Phase II (KMG-II): from individual species to whole genera.</title>
        <authorList>
            <person name="Goeker M."/>
        </authorList>
    </citation>
    <scope>NUCLEOTIDE SEQUENCE [LARGE SCALE GENOMIC DNA]</scope>
    <source>
        <strain evidence="5 6">DSM 23288</strain>
    </source>
</reference>
<feature type="signal peptide" evidence="2">
    <location>
        <begin position="1"/>
        <end position="34"/>
    </location>
</feature>
<evidence type="ECO:0000313" key="6">
    <source>
        <dbReference type="Proteomes" id="UP000585272"/>
    </source>
</evidence>
<dbReference type="EMBL" id="JACHNU010000001">
    <property type="protein sequence ID" value="MBB4661162.1"/>
    <property type="molecule type" value="Genomic_DNA"/>
</dbReference>
<evidence type="ECO:0000259" key="4">
    <source>
        <dbReference type="Pfam" id="PF09992"/>
    </source>
</evidence>
<feature type="domain" description="Phosphodiester glycosidase" evidence="4">
    <location>
        <begin position="210"/>
        <end position="383"/>
    </location>
</feature>
<comment type="caution">
    <text evidence="5">The sequence shown here is derived from an EMBL/GenBank/DDBJ whole genome shotgun (WGS) entry which is preliminary data.</text>
</comment>
<dbReference type="Pfam" id="PF00149">
    <property type="entry name" value="Metallophos"/>
    <property type="match status" value="1"/>
</dbReference>
<gene>
    <name evidence="5" type="ORF">BDZ31_000735</name>
</gene>
<evidence type="ECO:0000256" key="2">
    <source>
        <dbReference type="SAM" id="SignalP"/>
    </source>
</evidence>
<dbReference type="PANTHER" id="PTHR40446">
    <property type="entry name" value="N-ACETYLGLUCOSAMINE-1-PHOSPHODIESTER ALPHA-N-ACETYLGLUCOSAMINIDASE"/>
    <property type="match status" value="1"/>
</dbReference>
<keyword evidence="6" id="KW-1185">Reference proteome</keyword>